<name>R7TKZ5_CAPTE</name>
<feature type="transmembrane region" description="Helical" evidence="5">
    <location>
        <begin position="312"/>
        <end position="336"/>
    </location>
</feature>
<protein>
    <recommendedName>
        <fullName evidence="6">G-protein coupled receptors family 1 profile domain-containing protein</fullName>
    </recommendedName>
</protein>
<feature type="transmembrane region" description="Helical" evidence="5">
    <location>
        <begin position="44"/>
        <end position="63"/>
    </location>
</feature>
<dbReference type="InterPro" id="IPR019427">
    <property type="entry name" value="7TM_GPCR_serpentine_rcpt_Srw"/>
</dbReference>
<feature type="transmembrane region" description="Helical" evidence="5">
    <location>
        <begin position="167"/>
        <end position="185"/>
    </location>
</feature>
<evidence type="ECO:0000256" key="2">
    <source>
        <dbReference type="ARBA" id="ARBA00022692"/>
    </source>
</evidence>
<dbReference type="PRINTS" id="PR00237">
    <property type="entry name" value="GPCRRHODOPSN"/>
</dbReference>
<keyword evidence="9" id="KW-1185">Reference proteome</keyword>
<evidence type="ECO:0000256" key="5">
    <source>
        <dbReference type="SAM" id="Phobius"/>
    </source>
</evidence>
<dbReference type="FunCoup" id="R7TKZ5">
    <property type="interactions" value="20"/>
</dbReference>
<feature type="domain" description="G-protein coupled receptors family 1 profile" evidence="6">
    <location>
        <begin position="56"/>
        <end position="329"/>
    </location>
</feature>
<evidence type="ECO:0000259" key="6">
    <source>
        <dbReference type="PROSITE" id="PS50262"/>
    </source>
</evidence>
<dbReference type="GO" id="GO:0016020">
    <property type="term" value="C:membrane"/>
    <property type="evidence" value="ECO:0007669"/>
    <property type="project" value="UniProtKB-SubCell"/>
</dbReference>
<dbReference type="OrthoDB" id="6326563at2759"/>
<dbReference type="PANTHER" id="PTHR46641:SF2">
    <property type="entry name" value="FMRFAMIDE RECEPTOR"/>
    <property type="match status" value="1"/>
</dbReference>
<reference evidence="9" key="1">
    <citation type="submission" date="2012-12" db="EMBL/GenBank/DDBJ databases">
        <authorList>
            <person name="Hellsten U."/>
            <person name="Grimwood J."/>
            <person name="Chapman J.A."/>
            <person name="Shapiro H."/>
            <person name="Aerts A."/>
            <person name="Otillar R.P."/>
            <person name="Terry A.Y."/>
            <person name="Boore J.L."/>
            <person name="Simakov O."/>
            <person name="Marletaz F."/>
            <person name="Cho S.-J."/>
            <person name="Edsinger-Gonzales E."/>
            <person name="Havlak P."/>
            <person name="Kuo D.-H."/>
            <person name="Larsson T."/>
            <person name="Lv J."/>
            <person name="Arendt D."/>
            <person name="Savage R."/>
            <person name="Osoegawa K."/>
            <person name="de Jong P."/>
            <person name="Lindberg D.R."/>
            <person name="Seaver E.C."/>
            <person name="Weisblat D.A."/>
            <person name="Putnam N.H."/>
            <person name="Grigoriev I.V."/>
            <person name="Rokhsar D.S."/>
        </authorList>
    </citation>
    <scope>NUCLEOTIDE SEQUENCE</scope>
    <source>
        <strain evidence="9">I ESC-2004</strain>
    </source>
</reference>
<dbReference type="AlphaFoldDB" id="R7TKZ5"/>
<keyword evidence="3 5" id="KW-1133">Transmembrane helix</keyword>
<dbReference type="EMBL" id="AMQN01013622">
    <property type="status" value="NOT_ANNOTATED_CDS"/>
    <property type="molecule type" value="Genomic_DNA"/>
</dbReference>
<dbReference type="EnsemblMetazoa" id="CapteT205423">
    <property type="protein sequence ID" value="CapteP205423"/>
    <property type="gene ID" value="CapteG205423"/>
</dbReference>
<dbReference type="PANTHER" id="PTHR46641">
    <property type="entry name" value="FMRFAMIDE RECEPTOR-RELATED"/>
    <property type="match status" value="1"/>
</dbReference>
<organism evidence="7">
    <name type="scientific">Capitella teleta</name>
    <name type="common">Polychaete worm</name>
    <dbReference type="NCBI Taxonomy" id="283909"/>
    <lineage>
        <taxon>Eukaryota</taxon>
        <taxon>Metazoa</taxon>
        <taxon>Spiralia</taxon>
        <taxon>Lophotrochozoa</taxon>
        <taxon>Annelida</taxon>
        <taxon>Polychaeta</taxon>
        <taxon>Sedentaria</taxon>
        <taxon>Scolecida</taxon>
        <taxon>Capitellidae</taxon>
        <taxon>Capitella</taxon>
    </lineage>
</organism>
<comment type="subcellular location">
    <subcellularLocation>
        <location evidence="1">Membrane</location>
    </subcellularLocation>
</comment>
<dbReference type="CDD" id="cd14978">
    <property type="entry name" value="7tmA_FMRFamide_R-like"/>
    <property type="match status" value="1"/>
</dbReference>
<dbReference type="SUPFAM" id="SSF81321">
    <property type="entry name" value="Family A G protein-coupled receptor-like"/>
    <property type="match status" value="1"/>
</dbReference>
<dbReference type="Pfam" id="PF10324">
    <property type="entry name" value="7TM_GPCR_Srw"/>
    <property type="match status" value="1"/>
</dbReference>
<proteinExistence type="predicted"/>
<dbReference type="EMBL" id="KB310348">
    <property type="protein sequence ID" value="ELT91780.1"/>
    <property type="molecule type" value="Genomic_DNA"/>
</dbReference>
<evidence type="ECO:0000256" key="4">
    <source>
        <dbReference type="ARBA" id="ARBA00023136"/>
    </source>
</evidence>
<feature type="transmembrane region" description="Helical" evidence="5">
    <location>
        <begin position="265"/>
        <end position="283"/>
    </location>
</feature>
<dbReference type="HOGENOM" id="CLU_009579_24_7_1"/>
<dbReference type="InterPro" id="IPR052954">
    <property type="entry name" value="GPCR-Ligand_Int"/>
</dbReference>
<dbReference type="GO" id="GO:0008528">
    <property type="term" value="F:G protein-coupled peptide receptor activity"/>
    <property type="evidence" value="ECO:0007669"/>
    <property type="project" value="InterPro"/>
</dbReference>
<dbReference type="OMA" id="YIICNGT"/>
<feature type="transmembrane region" description="Helical" evidence="5">
    <location>
        <begin position="84"/>
        <end position="103"/>
    </location>
</feature>
<sequence length="376" mass="43203">MEVGYKSNESFLFPSGLSVNGSWVPPHDSPDYTGTTFQRILERYITTSICAFGFFGNVVNLLVLTQAGYRKSEGMKENGAHIGLVALAVSDMLFCLAMCPRGFMGEKISLFQEYNFYLVYQTYGTGFITTLILTSTWITCTMALLRYIGICHPLRARNLDGPLFARVAYPCVFVSCVVFNLPTFFQYKASLYMIEGERYHLMDLGYMDVNLTRGRVFFWMKIIFAIIIPAAILIFCNFSLVMALRRSYRMRRECHVKDTQNHARNRITLTLIIIATSFVILGFPSEIVDLDLFQESIKANTNKTELFLQLRVIANLMQVLNFSLNFVLYCVINVHFRKTIRDFFRRSRSRSRPGSVTSRGRYMSRFPSVRTSTTHL</sequence>
<gene>
    <name evidence="7" type="ORF">CAPTEDRAFT_205423</name>
</gene>
<dbReference type="PROSITE" id="PS50262">
    <property type="entry name" value="G_PROTEIN_RECEP_F1_2"/>
    <property type="match status" value="1"/>
</dbReference>
<reference evidence="8" key="3">
    <citation type="submission" date="2015-06" db="UniProtKB">
        <authorList>
            <consortium name="EnsemblMetazoa"/>
        </authorList>
    </citation>
    <scope>IDENTIFICATION</scope>
</reference>
<dbReference type="Proteomes" id="UP000014760">
    <property type="component" value="Unassembled WGS sequence"/>
</dbReference>
<evidence type="ECO:0000313" key="9">
    <source>
        <dbReference type="Proteomes" id="UP000014760"/>
    </source>
</evidence>
<reference evidence="7 9" key="2">
    <citation type="journal article" date="2013" name="Nature">
        <title>Insights into bilaterian evolution from three spiralian genomes.</title>
        <authorList>
            <person name="Simakov O."/>
            <person name="Marletaz F."/>
            <person name="Cho S.J."/>
            <person name="Edsinger-Gonzales E."/>
            <person name="Havlak P."/>
            <person name="Hellsten U."/>
            <person name="Kuo D.H."/>
            <person name="Larsson T."/>
            <person name="Lv J."/>
            <person name="Arendt D."/>
            <person name="Savage R."/>
            <person name="Osoegawa K."/>
            <person name="de Jong P."/>
            <person name="Grimwood J."/>
            <person name="Chapman J.A."/>
            <person name="Shapiro H."/>
            <person name="Aerts A."/>
            <person name="Otillar R.P."/>
            <person name="Terry A.Y."/>
            <person name="Boore J.L."/>
            <person name="Grigoriev I.V."/>
            <person name="Lindberg D.R."/>
            <person name="Seaver E.C."/>
            <person name="Weisblat D.A."/>
            <person name="Putnam N.H."/>
            <person name="Rokhsar D.S."/>
        </authorList>
    </citation>
    <scope>NUCLEOTIDE SEQUENCE</scope>
    <source>
        <strain evidence="7 9">I ESC-2004</strain>
    </source>
</reference>
<keyword evidence="2 5" id="KW-0812">Transmembrane</keyword>
<accession>R7TKZ5</accession>
<evidence type="ECO:0000313" key="7">
    <source>
        <dbReference type="EMBL" id="ELT91780.1"/>
    </source>
</evidence>
<dbReference type="STRING" id="283909.R7TKZ5"/>
<dbReference type="Gene3D" id="1.20.1070.10">
    <property type="entry name" value="Rhodopsin 7-helix transmembrane proteins"/>
    <property type="match status" value="1"/>
</dbReference>
<evidence type="ECO:0000256" key="3">
    <source>
        <dbReference type="ARBA" id="ARBA00022989"/>
    </source>
</evidence>
<dbReference type="InterPro" id="IPR000276">
    <property type="entry name" value="GPCR_Rhodpsn"/>
</dbReference>
<dbReference type="InterPro" id="IPR017452">
    <property type="entry name" value="GPCR_Rhodpsn_7TM"/>
</dbReference>
<evidence type="ECO:0000313" key="8">
    <source>
        <dbReference type="EnsemblMetazoa" id="CapteP205423"/>
    </source>
</evidence>
<keyword evidence="4 5" id="KW-0472">Membrane</keyword>
<evidence type="ECO:0000256" key="1">
    <source>
        <dbReference type="ARBA" id="ARBA00004370"/>
    </source>
</evidence>
<feature type="transmembrane region" description="Helical" evidence="5">
    <location>
        <begin position="216"/>
        <end position="244"/>
    </location>
</feature>
<feature type="transmembrane region" description="Helical" evidence="5">
    <location>
        <begin position="123"/>
        <end position="147"/>
    </location>
</feature>